<comment type="caution">
    <text evidence="3">The sequence shown here is derived from an EMBL/GenBank/DDBJ whole genome shotgun (WGS) entry which is preliminary data.</text>
</comment>
<proteinExistence type="predicted"/>
<evidence type="ECO:0000313" key="3">
    <source>
        <dbReference type="EMBL" id="KAK4502169.1"/>
    </source>
</evidence>
<dbReference type="InterPro" id="IPR037136">
    <property type="entry name" value="RNA3'_phos_cyclase_dom_sf"/>
</dbReference>
<reference evidence="3 4" key="1">
    <citation type="journal article" date="2023" name="G3 (Bethesda)">
        <title>A chromosome-level genome assembly of Zasmidium syzygii isolated from banana leaves.</title>
        <authorList>
            <person name="van Westerhoven A.C."/>
            <person name="Mehrabi R."/>
            <person name="Talebi R."/>
            <person name="Steentjes M.B.F."/>
            <person name="Corcolon B."/>
            <person name="Chong P.A."/>
            <person name="Kema G.H.J."/>
            <person name="Seidl M.F."/>
        </authorList>
    </citation>
    <scope>NUCLEOTIDE SEQUENCE [LARGE SCALE GENOMIC DNA]</scope>
    <source>
        <strain evidence="3 4">P124</strain>
    </source>
</reference>
<evidence type="ECO:0000313" key="4">
    <source>
        <dbReference type="Proteomes" id="UP001305779"/>
    </source>
</evidence>
<dbReference type="EMBL" id="JAXOVC010000004">
    <property type="protein sequence ID" value="KAK4502169.1"/>
    <property type="molecule type" value="Genomic_DNA"/>
</dbReference>
<keyword evidence="4" id="KW-1185">Reference proteome</keyword>
<evidence type="ECO:0000256" key="1">
    <source>
        <dbReference type="SAM" id="MobiDB-lite"/>
    </source>
</evidence>
<accession>A0ABR0ELA8</accession>
<dbReference type="InterPro" id="IPR036553">
    <property type="entry name" value="RPTC_insert"/>
</dbReference>
<dbReference type="PANTHER" id="PTHR11096">
    <property type="entry name" value="RNA 3' TERMINAL PHOSPHATE CYCLASE"/>
    <property type="match status" value="1"/>
</dbReference>
<dbReference type="InterPro" id="IPR023797">
    <property type="entry name" value="RNA3'_phos_cyclase_dom"/>
</dbReference>
<dbReference type="SUPFAM" id="SSF55205">
    <property type="entry name" value="EPT/RTPC-like"/>
    <property type="match status" value="1"/>
</dbReference>
<gene>
    <name evidence="3" type="ORF">PRZ48_005594</name>
</gene>
<dbReference type="InterPro" id="IPR000228">
    <property type="entry name" value="RNA3'_term_phos_cyc"/>
</dbReference>
<feature type="region of interest" description="Disordered" evidence="1">
    <location>
        <begin position="1"/>
        <end position="23"/>
    </location>
</feature>
<evidence type="ECO:0000259" key="2">
    <source>
        <dbReference type="Pfam" id="PF01137"/>
    </source>
</evidence>
<sequence length="393" mass="42523">MAPSQDPSRQKEPIELDGRTHEGGGQLLRNALVLSSLTSTPLRITHIRGNRSGGGGLKAQHLACVNWLAHATNAHVEGAEKGSKTLEFRPGVVEGLSPAFEERTLEGGEEVYAAKLEIGTAGSTSLALQAVLPFILFSKFPEHRKVFIAQVLLPTLARIGLPHIIPSLTKRGWSTGGTTIGSFTLSIPPQTLPLPTFTLTPETPQTKPSNIHATILAPTTLHTHITTILPTTLSRYFPSVPLTITTESSLSEKRLYILLTATYPHNTHILAADHLHVRKIRSLERAATEMIELVASNLAREVESGACVDEHLRDQLVIFQALAQGRSVVYPGEEDGELREPSLHARTAEWVARRMLGVRFDAEGVCEGVGFGREDGDGVEGVVRGLEEVSLGD</sequence>
<dbReference type="Gene3D" id="3.30.360.20">
    <property type="entry name" value="RNA 3'-terminal phosphate cyclase, insert domain"/>
    <property type="match status" value="1"/>
</dbReference>
<feature type="compositionally biased region" description="Basic and acidic residues" evidence="1">
    <location>
        <begin position="8"/>
        <end position="22"/>
    </location>
</feature>
<feature type="domain" description="RNA 3'-terminal phosphate cyclase" evidence="2">
    <location>
        <begin position="21"/>
        <end position="361"/>
    </location>
</feature>
<dbReference type="PANTHER" id="PTHR11096:SF0">
    <property type="entry name" value="RNA 3'-TERMINAL PHOSPHATE CYCLASE"/>
    <property type="match status" value="1"/>
</dbReference>
<name>A0ABR0ELA8_ZASCE</name>
<dbReference type="Pfam" id="PF01137">
    <property type="entry name" value="RTC"/>
    <property type="match status" value="1"/>
</dbReference>
<protein>
    <recommendedName>
        <fullName evidence="2">RNA 3'-terminal phosphate cyclase domain-containing protein</fullName>
    </recommendedName>
</protein>
<organism evidence="3 4">
    <name type="scientific">Zasmidium cellare</name>
    <name type="common">Wine cellar mold</name>
    <name type="synonym">Racodium cellare</name>
    <dbReference type="NCBI Taxonomy" id="395010"/>
    <lineage>
        <taxon>Eukaryota</taxon>
        <taxon>Fungi</taxon>
        <taxon>Dikarya</taxon>
        <taxon>Ascomycota</taxon>
        <taxon>Pezizomycotina</taxon>
        <taxon>Dothideomycetes</taxon>
        <taxon>Dothideomycetidae</taxon>
        <taxon>Mycosphaerellales</taxon>
        <taxon>Mycosphaerellaceae</taxon>
        <taxon>Zasmidium</taxon>
    </lineage>
</organism>
<dbReference type="Proteomes" id="UP001305779">
    <property type="component" value="Unassembled WGS sequence"/>
</dbReference>
<dbReference type="InterPro" id="IPR013792">
    <property type="entry name" value="RNA3'P_cycl/enolpyr_Trfase_a/b"/>
</dbReference>
<dbReference type="Gene3D" id="3.65.10.20">
    <property type="entry name" value="RNA 3'-terminal phosphate cyclase domain"/>
    <property type="match status" value="1"/>
</dbReference>